<comment type="caution">
    <text evidence="1">The sequence shown here is derived from an EMBL/GenBank/DDBJ whole genome shotgun (WGS) entry which is preliminary data.</text>
</comment>
<keyword evidence="1" id="KW-0687">Ribonucleoprotein</keyword>
<keyword evidence="1" id="KW-0689">Ribosomal protein</keyword>
<sequence>MSVPLFDTRLGNFQAPINGTQPSKGCLLKVRPVIVNSHLQNFMIGEAKQQACSASLFWLLPATQIDLYRQAECCELFNTITSPVLYYKKNDQRASDDSTPTITSYMEMETSSNCTKDSTFHGRICAAAANCAYSLYSNVKISQITNGTSSLQYIVFCNFFLLTYVSGQTDAGNTQCVGRACPFTASFILLNTTLRGIQAITGPFSLSTTGFLSSSDCRCPIYYHDKIVGQTHQLEAFQLNKNL</sequence>
<protein>
    <submittedName>
        <fullName evidence="1">60S ribosomal protein L28-1</fullName>
    </submittedName>
</protein>
<dbReference type="GO" id="GO:0005840">
    <property type="term" value="C:ribosome"/>
    <property type="evidence" value="ECO:0007669"/>
    <property type="project" value="UniProtKB-KW"/>
</dbReference>
<dbReference type="Proteomes" id="UP000634136">
    <property type="component" value="Unassembled WGS sequence"/>
</dbReference>
<keyword evidence="2" id="KW-1185">Reference proteome</keyword>
<proteinExistence type="predicted"/>
<gene>
    <name evidence="1" type="ORF">G2W53_000353</name>
</gene>
<evidence type="ECO:0000313" key="2">
    <source>
        <dbReference type="Proteomes" id="UP000634136"/>
    </source>
</evidence>
<evidence type="ECO:0000313" key="1">
    <source>
        <dbReference type="EMBL" id="KAF7843448.1"/>
    </source>
</evidence>
<organism evidence="1 2">
    <name type="scientific">Senna tora</name>
    <dbReference type="NCBI Taxonomy" id="362788"/>
    <lineage>
        <taxon>Eukaryota</taxon>
        <taxon>Viridiplantae</taxon>
        <taxon>Streptophyta</taxon>
        <taxon>Embryophyta</taxon>
        <taxon>Tracheophyta</taxon>
        <taxon>Spermatophyta</taxon>
        <taxon>Magnoliopsida</taxon>
        <taxon>eudicotyledons</taxon>
        <taxon>Gunneridae</taxon>
        <taxon>Pentapetalae</taxon>
        <taxon>rosids</taxon>
        <taxon>fabids</taxon>
        <taxon>Fabales</taxon>
        <taxon>Fabaceae</taxon>
        <taxon>Caesalpinioideae</taxon>
        <taxon>Cassia clade</taxon>
        <taxon>Senna</taxon>
    </lineage>
</organism>
<name>A0A834XHQ0_9FABA</name>
<dbReference type="EMBL" id="JAAIUW010000001">
    <property type="protein sequence ID" value="KAF7843448.1"/>
    <property type="molecule type" value="Genomic_DNA"/>
</dbReference>
<reference evidence="1" key="1">
    <citation type="submission" date="2020-09" db="EMBL/GenBank/DDBJ databases">
        <title>Genome-Enabled Discovery of Anthraquinone Biosynthesis in Senna tora.</title>
        <authorList>
            <person name="Kang S.-H."/>
            <person name="Pandey R.P."/>
            <person name="Lee C.-M."/>
            <person name="Sim J.-S."/>
            <person name="Jeong J.-T."/>
            <person name="Choi B.-S."/>
            <person name="Jung M."/>
            <person name="Ginzburg D."/>
            <person name="Zhao K."/>
            <person name="Won S.Y."/>
            <person name="Oh T.-J."/>
            <person name="Yu Y."/>
            <person name="Kim N.-H."/>
            <person name="Lee O.R."/>
            <person name="Lee T.-H."/>
            <person name="Bashyal P."/>
            <person name="Kim T.-S."/>
            <person name="Lee W.-H."/>
            <person name="Kawkins C."/>
            <person name="Kim C.-K."/>
            <person name="Kim J.S."/>
            <person name="Ahn B.O."/>
            <person name="Rhee S.Y."/>
            <person name="Sohng J.K."/>
        </authorList>
    </citation>
    <scope>NUCLEOTIDE SEQUENCE</scope>
    <source>
        <tissue evidence="1">Leaf</tissue>
    </source>
</reference>
<accession>A0A834XHQ0</accession>
<dbReference type="AlphaFoldDB" id="A0A834XHQ0"/>